<dbReference type="SUPFAM" id="SSF50346">
    <property type="entry name" value="PRC-barrel domain"/>
    <property type="match status" value="1"/>
</dbReference>
<organism evidence="2 3">
    <name type="scientific">Anaeroselena agilis</name>
    <dbReference type="NCBI Taxonomy" id="3063788"/>
    <lineage>
        <taxon>Bacteria</taxon>
        <taxon>Bacillati</taxon>
        <taxon>Bacillota</taxon>
        <taxon>Negativicutes</taxon>
        <taxon>Acetonemataceae</taxon>
        <taxon>Anaeroselena</taxon>
    </lineage>
</organism>
<evidence type="ECO:0000313" key="2">
    <source>
        <dbReference type="EMBL" id="MDT8901354.1"/>
    </source>
</evidence>
<dbReference type="PANTHER" id="PTHR40061:SF1">
    <property type="entry name" value="SPORULATION PROTEIN YLMC-RELATED"/>
    <property type="match status" value="1"/>
</dbReference>
<keyword evidence="3" id="KW-1185">Reference proteome</keyword>
<protein>
    <submittedName>
        <fullName evidence="2">YlmC/YmxH family sporulation protein</fullName>
    </submittedName>
</protein>
<sequence length="94" mass="10573">MRLSDFTGKEVINLGDGARLGFIEDCDLLFDDRNGRINALLLPKRGILTALMGGERTHTVPWQTIRRIGDEVIIVDLNNAYERMFPVLGRDGDD</sequence>
<dbReference type="InterPro" id="IPR014238">
    <property type="entry name" value="Spore_YlmC/YmxH"/>
</dbReference>
<dbReference type="PANTHER" id="PTHR40061">
    <property type="entry name" value="SPORULATION PROTEIN YLMC-RELATED"/>
    <property type="match status" value="1"/>
</dbReference>
<dbReference type="NCBIfam" id="TIGR02888">
    <property type="entry name" value="spore_YlmC_YmxH"/>
    <property type="match status" value="1"/>
</dbReference>
<dbReference type="InterPro" id="IPR011033">
    <property type="entry name" value="PRC_barrel-like_sf"/>
</dbReference>
<dbReference type="Gene3D" id="2.30.30.240">
    <property type="entry name" value="PRC-barrel domain"/>
    <property type="match status" value="1"/>
</dbReference>
<name>A0ABU3NX02_9FIRM</name>
<dbReference type="Proteomes" id="UP001254848">
    <property type="component" value="Unassembled WGS sequence"/>
</dbReference>
<accession>A0ABU3NX02</accession>
<evidence type="ECO:0000259" key="1">
    <source>
        <dbReference type="Pfam" id="PF05239"/>
    </source>
</evidence>
<proteinExistence type="predicted"/>
<dbReference type="EMBL" id="JAUOZS010000001">
    <property type="protein sequence ID" value="MDT8901354.1"/>
    <property type="molecule type" value="Genomic_DNA"/>
</dbReference>
<evidence type="ECO:0000313" key="3">
    <source>
        <dbReference type="Proteomes" id="UP001254848"/>
    </source>
</evidence>
<reference evidence="2 3" key="1">
    <citation type="submission" date="2023-07" db="EMBL/GenBank/DDBJ databases">
        <title>The novel representative of Negativicutes class, Anaeroselena agilis gen. nov. sp. nov.</title>
        <authorList>
            <person name="Prokofeva M.I."/>
            <person name="Elcheninov A.G."/>
            <person name="Klyukina A."/>
            <person name="Kublanov I.V."/>
            <person name="Frolov E.N."/>
            <person name="Podosokorskaya O.A."/>
        </authorList>
    </citation>
    <scope>NUCLEOTIDE SEQUENCE [LARGE SCALE GENOMIC DNA]</scope>
    <source>
        <strain evidence="2 3">4137-cl</strain>
    </source>
</reference>
<dbReference type="RefSeq" id="WP_413779866.1">
    <property type="nucleotide sequence ID" value="NZ_JAUOZS010000001.1"/>
</dbReference>
<feature type="domain" description="PRC-barrel" evidence="1">
    <location>
        <begin position="1"/>
        <end position="76"/>
    </location>
</feature>
<dbReference type="Pfam" id="PF05239">
    <property type="entry name" value="PRC"/>
    <property type="match status" value="1"/>
</dbReference>
<comment type="caution">
    <text evidence="2">The sequence shown here is derived from an EMBL/GenBank/DDBJ whole genome shotgun (WGS) entry which is preliminary data.</text>
</comment>
<dbReference type="InterPro" id="IPR027275">
    <property type="entry name" value="PRC-brl_dom"/>
</dbReference>
<gene>
    <name evidence="2" type="ORF">Q4T40_08900</name>
</gene>